<dbReference type="Gene3D" id="1.10.287.920">
    <property type="entry name" value="Pheromone alpha factor receptor"/>
    <property type="match status" value="1"/>
</dbReference>
<dbReference type="GeneID" id="93581069"/>
<dbReference type="AlphaFoldDB" id="A0A1L9UCV1"/>
<dbReference type="CDD" id="cd14939">
    <property type="entry name" value="7tmD_STE2"/>
    <property type="match status" value="1"/>
</dbReference>
<reference evidence="3" key="1">
    <citation type="journal article" date="2017" name="Genome Biol.">
        <title>Comparative genomics reveals high biological diversity and specific adaptations in the industrially and medically important fungal genus Aspergillus.</title>
        <authorList>
            <person name="de Vries R.P."/>
            <person name="Riley R."/>
            <person name="Wiebenga A."/>
            <person name="Aguilar-Osorio G."/>
            <person name="Amillis S."/>
            <person name="Uchima C.A."/>
            <person name="Anderluh G."/>
            <person name="Asadollahi M."/>
            <person name="Askin M."/>
            <person name="Barry K."/>
            <person name="Battaglia E."/>
            <person name="Bayram O."/>
            <person name="Benocci T."/>
            <person name="Braus-Stromeyer S.A."/>
            <person name="Caldana C."/>
            <person name="Canovas D."/>
            <person name="Cerqueira G.C."/>
            <person name="Chen F."/>
            <person name="Chen W."/>
            <person name="Choi C."/>
            <person name="Clum A."/>
            <person name="Dos Santos R.A."/>
            <person name="Damasio A.R."/>
            <person name="Diallinas G."/>
            <person name="Emri T."/>
            <person name="Fekete E."/>
            <person name="Flipphi M."/>
            <person name="Freyberg S."/>
            <person name="Gallo A."/>
            <person name="Gournas C."/>
            <person name="Habgood R."/>
            <person name="Hainaut M."/>
            <person name="Harispe M.L."/>
            <person name="Henrissat B."/>
            <person name="Hilden K.S."/>
            <person name="Hope R."/>
            <person name="Hossain A."/>
            <person name="Karabika E."/>
            <person name="Karaffa L."/>
            <person name="Karanyi Z."/>
            <person name="Krasevec N."/>
            <person name="Kuo A."/>
            <person name="Kusch H."/>
            <person name="LaButti K."/>
            <person name="Lagendijk E.L."/>
            <person name="Lapidus A."/>
            <person name="Levasseur A."/>
            <person name="Lindquist E."/>
            <person name="Lipzen A."/>
            <person name="Logrieco A.F."/>
            <person name="MacCabe A."/>
            <person name="Maekelae M.R."/>
            <person name="Malavazi I."/>
            <person name="Melin P."/>
            <person name="Meyer V."/>
            <person name="Mielnichuk N."/>
            <person name="Miskei M."/>
            <person name="Molnar A.P."/>
            <person name="Mule G."/>
            <person name="Ngan C.Y."/>
            <person name="Orejas M."/>
            <person name="Orosz E."/>
            <person name="Ouedraogo J.P."/>
            <person name="Overkamp K.M."/>
            <person name="Park H.-S."/>
            <person name="Perrone G."/>
            <person name="Piumi F."/>
            <person name="Punt P.J."/>
            <person name="Ram A.F."/>
            <person name="Ramon A."/>
            <person name="Rauscher S."/>
            <person name="Record E."/>
            <person name="Riano-Pachon D.M."/>
            <person name="Robert V."/>
            <person name="Roehrig J."/>
            <person name="Ruller R."/>
            <person name="Salamov A."/>
            <person name="Salih N.S."/>
            <person name="Samson R.A."/>
            <person name="Sandor E."/>
            <person name="Sanguinetti M."/>
            <person name="Schuetze T."/>
            <person name="Sepcic K."/>
            <person name="Shelest E."/>
            <person name="Sherlock G."/>
            <person name="Sophianopoulou V."/>
            <person name="Squina F.M."/>
            <person name="Sun H."/>
            <person name="Susca A."/>
            <person name="Todd R.B."/>
            <person name="Tsang A."/>
            <person name="Unkles S.E."/>
            <person name="van de Wiele N."/>
            <person name="van Rossen-Uffink D."/>
            <person name="Oliveira J.V."/>
            <person name="Vesth T.C."/>
            <person name="Visser J."/>
            <person name="Yu J.-H."/>
            <person name="Zhou M."/>
            <person name="Andersen M.R."/>
            <person name="Archer D.B."/>
            <person name="Baker S.E."/>
            <person name="Benoit I."/>
            <person name="Brakhage A.A."/>
            <person name="Braus G.H."/>
            <person name="Fischer R."/>
            <person name="Frisvad J.C."/>
            <person name="Goldman G.H."/>
            <person name="Houbraken J."/>
            <person name="Oakley B."/>
            <person name="Pocsi I."/>
            <person name="Scazzocchio C."/>
            <person name="Seiboth B."/>
            <person name="vanKuyk P.A."/>
            <person name="Wortman J."/>
            <person name="Dyer P.S."/>
            <person name="Grigoriev I.V."/>
        </authorList>
    </citation>
    <scope>NUCLEOTIDE SEQUENCE [LARGE SCALE GENOMIC DNA]</scope>
    <source>
        <strain evidence="3">CBS 101740 / IMI 381727 / IBT 21946</strain>
    </source>
</reference>
<dbReference type="GO" id="GO:0000750">
    <property type="term" value="P:pheromone-dependent signal transduction involved in conjugation with cellular fusion"/>
    <property type="evidence" value="ECO:0007669"/>
    <property type="project" value="TreeGrafter"/>
</dbReference>
<feature type="transmembrane region" description="Helical" evidence="1">
    <location>
        <begin position="191"/>
        <end position="216"/>
    </location>
</feature>
<dbReference type="RefSeq" id="XP_067476754.1">
    <property type="nucleotide sequence ID" value="XM_067628581.1"/>
</dbReference>
<keyword evidence="1" id="KW-0472">Membrane</keyword>
<feature type="transmembrane region" description="Helical" evidence="1">
    <location>
        <begin position="150"/>
        <end position="171"/>
    </location>
</feature>
<dbReference type="VEuPathDB" id="FungiDB:ASPBRDRAFT_657476"/>
<dbReference type="InterPro" id="IPR027458">
    <property type="entry name" value="STE2_TM1-TM2_sf"/>
</dbReference>
<dbReference type="GO" id="GO:0004932">
    <property type="term" value="F:mating-type factor pheromone receptor activity"/>
    <property type="evidence" value="ECO:0007669"/>
    <property type="project" value="InterPro"/>
</dbReference>
<feature type="transmembrane region" description="Helical" evidence="1">
    <location>
        <begin position="72"/>
        <end position="94"/>
    </location>
</feature>
<dbReference type="GO" id="GO:0038038">
    <property type="term" value="C:G protein-coupled receptor homodimeric complex"/>
    <property type="evidence" value="ECO:0007669"/>
    <property type="project" value="TreeGrafter"/>
</dbReference>
<feature type="transmembrane region" description="Helical" evidence="1">
    <location>
        <begin position="263"/>
        <end position="286"/>
    </location>
</feature>
<gene>
    <name evidence="2" type="ORF">ASPBRDRAFT_657476</name>
</gene>
<dbReference type="PANTHER" id="PTHR28009:SF1">
    <property type="entry name" value="PHEROMONE ALPHA FACTOR RECEPTOR"/>
    <property type="match status" value="1"/>
</dbReference>
<dbReference type="Proteomes" id="UP000184499">
    <property type="component" value="Unassembled WGS sequence"/>
</dbReference>
<feature type="transmembrane region" description="Helical" evidence="1">
    <location>
        <begin position="43"/>
        <end position="60"/>
    </location>
</feature>
<dbReference type="InterPro" id="IPR000366">
    <property type="entry name" value="GPCR_STE2"/>
</dbReference>
<feature type="transmembrane region" description="Helical" evidence="1">
    <location>
        <begin position="236"/>
        <end position="257"/>
    </location>
</feature>
<accession>A0A1L9UCV1</accession>
<feature type="transmembrane region" description="Helical" evidence="1">
    <location>
        <begin position="114"/>
        <end position="138"/>
    </location>
</feature>
<sequence>MASTFNPFTQNVTLHTADGTPFEVNVQDIDTLLQYCIQICTNYGAQLGASIVLFVILLLLTRPEKRSSSVFILNCTALLSNVARLFCQILYFTSDFVRVYAYFSGDFSRVPTSAYANSVIAVVFYTILVICIEASLVLQVQVICANLGRVYRQVLLTLSIVVALVPVGFRMAMMVQNAITIMAAESSLPLIWLQSAENITATISICFFCAIFVAKLGFAIRQRRRLGVRDFGPMKVIFVMGCQTLVIPAIFSIIHYIVAVPALSSNVATLVTISLPLSSIWAGVALTKVSSGAGSGSNTGTGSGSSRRNLWTKLSFPVWDSRNTSSTATSSSMPTMNPVSTCYADIGSSKQLKQQATTEEIGITVEHEISVHSFKRESDMV</sequence>
<proteinExistence type="predicted"/>
<organism evidence="2 3">
    <name type="scientific">Aspergillus brasiliensis (strain CBS 101740 / IMI 381727 / IBT 21946)</name>
    <dbReference type="NCBI Taxonomy" id="767769"/>
    <lineage>
        <taxon>Eukaryota</taxon>
        <taxon>Fungi</taxon>
        <taxon>Dikarya</taxon>
        <taxon>Ascomycota</taxon>
        <taxon>Pezizomycotina</taxon>
        <taxon>Eurotiomycetes</taxon>
        <taxon>Eurotiomycetidae</taxon>
        <taxon>Eurotiales</taxon>
        <taxon>Aspergillaceae</taxon>
        <taxon>Aspergillus</taxon>
        <taxon>Aspergillus subgen. Circumdati</taxon>
    </lineage>
</organism>
<evidence type="ECO:0000256" key="1">
    <source>
        <dbReference type="SAM" id="Phobius"/>
    </source>
</evidence>
<dbReference type="EMBL" id="KV878688">
    <property type="protein sequence ID" value="OJJ69505.1"/>
    <property type="molecule type" value="Genomic_DNA"/>
</dbReference>
<dbReference type="OrthoDB" id="5402633at2759"/>
<evidence type="ECO:0000313" key="2">
    <source>
        <dbReference type="EMBL" id="OJJ69505.1"/>
    </source>
</evidence>
<keyword evidence="1" id="KW-1133">Transmembrane helix</keyword>
<protein>
    <recommendedName>
        <fullName evidence="4">Mating-type alpha-pheromone receptor PreB</fullName>
    </recommendedName>
</protein>
<dbReference type="STRING" id="767769.A0A1L9UCV1"/>
<evidence type="ECO:0008006" key="4">
    <source>
        <dbReference type="Google" id="ProtNLM"/>
    </source>
</evidence>
<evidence type="ECO:0000313" key="3">
    <source>
        <dbReference type="Proteomes" id="UP000184499"/>
    </source>
</evidence>
<dbReference type="PRINTS" id="PR00250">
    <property type="entry name" value="GPCRSTE2"/>
</dbReference>
<dbReference type="Pfam" id="PF02116">
    <property type="entry name" value="STE2"/>
    <property type="match status" value="1"/>
</dbReference>
<dbReference type="PANTHER" id="PTHR28009">
    <property type="entry name" value="PHEROMONE ALPHA FACTOR RECEPTOR"/>
    <property type="match status" value="1"/>
</dbReference>
<dbReference type="OMA" id="VSICYFS"/>
<keyword evidence="1" id="KW-0812">Transmembrane</keyword>
<name>A0A1L9UCV1_ASPBC</name>
<keyword evidence="3" id="KW-1185">Reference proteome</keyword>